<organism evidence="7 8">
    <name type="scientific">Paraphaeosphaeria minitans</name>
    <dbReference type="NCBI Taxonomy" id="565426"/>
    <lineage>
        <taxon>Eukaryota</taxon>
        <taxon>Fungi</taxon>
        <taxon>Dikarya</taxon>
        <taxon>Ascomycota</taxon>
        <taxon>Pezizomycotina</taxon>
        <taxon>Dothideomycetes</taxon>
        <taxon>Pleosporomycetidae</taxon>
        <taxon>Pleosporales</taxon>
        <taxon>Massarineae</taxon>
        <taxon>Didymosphaeriaceae</taxon>
        <taxon>Paraphaeosphaeria</taxon>
    </lineage>
</organism>
<feature type="compositionally biased region" description="Basic and acidic residues" evidence="5">
    <location>
        <begin position="400"/>
        <end position="409"/>
    </location>
</feature>
<dbReference type="OrthoDB" id="10267235at2759"/>
<dbReference type="PANTHER" id="PTHR31794:SF2">
    <property type="entry name" value="AUXIN EFFLUX TRANSPORTER FAMILY PROTEIN (EUROFUNG)"/>
    <property type="match status" value="1"/>
</dbReference>
<feature type="region of interest" description="Disordered" evidence="5">
    <location>
        <begin position="382"/>
        <end position="409"/>
    </location>
</feature>
<evidence type="ECO:0000256" key="4">
    <source>
        <dbReference type="ARBA" id="ARBA00023136"/>
    </source>
</evidence>
<feature type="transmembrane region" description="Helical" evidence="6">
    <location>
        <begin position="627"/>
        <end position="651"/>
    </location>
</feature>
<protein>
    <submittedName>
        <fullName evidence="7">Membrane transporter</fullName>
    </submittedName>
</protein>
<evidence type="ECO:0000256" key="6">
    <source>
        <dbReference type="SAM" id="Phobius"/>
    </source>
</evidence>
<feature type="transmembrane region" description="Helical" evidence="6">
    <location>
        <begin position="585"/>
        <end position="606"/>
    </location>
</feature>
<feature type="transmembrane region" description="Helical" evidence="6">
    <location>
        <begin position="696"/>
        <end position="718"/>
    </location>
</feature>
<keyword evidence="2 6" id="KW-0812">Transmembrane</keyword>
<dbReference type="Proteomes" id="UP000756921">
    <property type="component" value="Unassembled WGS sequence"/>
</dbReference>
<name>A0A9P6KPH5_9PLEO</name>
<reference evidence="7" key="1">
    <citation type="journal article" date="2020" name="Mol. Plant Microbe Interact.">
        <title>Genome Sequence of the Biocontrol Agent Coniothyrium minitans strain Conio (IMI 134523).</title>
        <authorList>
            <person name="Patel D."/>
            <person name="Shittu T.A."/>
            <person name="Baroncelli R."/>
            <person name="Muthumeenakshi S."/>
            <person name="Osborne T.H."/>
            <person name="Janganan T.K."/>
            <person name="Sreenivasaprasad S."/>
        </authorList>
    </citation>
    <scope>NUCLEOTIDE SEQUENCE</scope>
    <source>
        <strain evidence="7">Conio</strain>
    </source>
</reference>
<feature type="transmembrane region" description="Helical" evidence="6">
    <location>
        <begin position="305"/>
        <end position="326"/>
    </location>
</feature>
<feature type="transmembrane region" description="Helical" evidence="6">
    <location>
        <begin position="663"/>
        <end position="684"/>
    </location>
</feature>
<keyword evidence="8" id="KW-1185">Reference proteome</keyword>
<dbReference type="AlphaFoldDB" id="A0A9P6KPH5"/>
<gene>
    <name evidence="7" type="ORF">PMIN01_07596</name>
</gene>
<feature type="transmembrane region" description="Helical" evidence="6">
    <location>
        <begin position="547"/>
        <end position="565"/>
    </location>
</feature>
<evidence type="ECO:0000256" key="2">
    <source>
        <dbReference type="ARBA" id="ARBA00022692"/>
    </source>
</evidence>
<keyword evidence="3 6" id="KW-1133">Transmembrane helix</keyword>
<evidence type="ECO:0000256" key="5">
    <source>
        <dbReference type="SAM" id="MobiDB-lite"/>
    </source>
</evidence>
<comment type="caution">
    <text evidence="7">The sequence shown here is derived from an EMBL/GenBank/DDBJ whole genome shotgun (WGS) entry which is preliminary data.</text>
</comment>
<evidence type="ECO:0000313" key="8">
    <source>
        <dbReference type="Proteomes" id="UP000756921"/>
    </source>
</evidence>
<dbReference type="GO" id="GO:0055085">
    <property type="term" value="P:transmembrane transport"/>
    <property type="evidence" value="ECO:0007669"/>
    <property type="project" value="InterPro"/>
</dbReference>
<evidence type="ECO:0000256" key="1">
    <source>
        <dbReference type="ARBA" id="ARBA00004141"/>
    </source>
</evidence>
<evidence type="ECO:0000256" key="3">
    <source>
        <dbReference type="ARBA" id="ARBA00022989"/>
    </source>
</evidence>
<keyword evidence="4 6" id="KW-0472">Membrane</keyword>
<dbReference type="EMBL" id="WJXW01000007">
    <property type="protein sequence ID" value="KAF9734693.1"/>
    <property type="molecule type" value="Genomic_DNA"/>
</dbReference>
<sequence length="727" mass="78898">MAARRGNGHRVGQAKGGAEDNQEAAASCVVRRATTNDEFFNSSRGSLHTWPLAARRDAIQDEAPICSGCAIACASAQRERGQLAAKLPFTPCLHSVHFRAPAPAHAPVTFALPIHVPVQRSQASRTICLKVLPLPAASVTSPAETGVPGLSMSFFNGPIQSLRLRNLDPSPDFMVMTSDPYSTGNGFLEAFKHKRPPHSSHPDFANLTLLVFEAVMEVVCVSLPGYIVARMGQFDADAQKFVANLNTQLFTPCLIFTKLASQLSADKLVELGVIPFIFVVQLIISYLAALIISKLYGFSKRGRNFVVAMAVFGNSNSLPISLVISLSKTLSGLHWDRIPGDNDNEVAARGILYLLIFQQLGQLVRWTWGFNVLLAPADACKDEDDDRNSIMENGEYSDGEADRLLDDSHSDYESGNVTSYATSISTTSSDSDSITQRENAQSAATFITPTIGNAVVKGPGNMNGNAYPDEGVQNGTVFPYKADHPPKGPKKVAFYVQRTLQRFTQSIRDVIARASRRVFLALPVWLQRMLAKLYHYTAKFLGGCWEFMNPPLWAMLAAIVVASIPPVQHAFFDPGTFLSNSVTRAVSQSGGVAVPLILVVLGANLARNTLPDEGNRSMEDIKVEKKLVIASLVSRMLIPTIIMAPLLALTAKFVPVSILDDPIFVIVCFLLTGAPSALQLAQICQINNVYMGAMSNLLFQSYVVWILPSTLVLVMLALETVEWAGAS</sequence>
<feature type="transmembrane region" description="Helical" evidence="6">
    <location>
        <begin position="273"/>
        <end position="293"/>
    </location>
</feature>
<evidence type="ECO:0000313" key="7">
    <source>
        <dbReference type="EMBL" id="KAF9734693.1"/>
    </source>
</evidence>
<dbReference type="PANTHER" id="PTHR31794">
    <property type="entry name" value="AUXIN EFFLUX TRANSPORTER FAMILY PROTEIN (EUROFUNG)"/>
    <property type="match status" value="1"/>
</dbReference>
<dbReference type="Pfam" id="PF03547">
    <property type="entry name" value="Mem_trans"/>
    <property type="match status" value="1"/>
</dbReference>
<dbReference type="GO" id="GO:0016020">
    <property type="term" value="C:membrane"/>
    <property type="evidence" value="ECO:0007669"/>
    <property type="project" value="UniProtKB-SubCell"/>
</dbReference>
<dbReference type="GO" id="GO:0005783">
    <property type="term" value="C:endoplasmic reticulum"/>
    <property type="evidence" value="ECO:0007669"/>
    <property type="project" value="TreeGrafter"/>
</dbReference>
<comment type="subcellular location">
    <subcellularLocation>
        <location evidence="1">Membrane</location>
        <topology evidence="1">Multi-pass membrane protein</topology>
    </subcellularLocation>
</comment>
<proteinExistence type="predicted"/>
<accession>A0A9P6KPH5</accession>
<dbReference type="InterPro" id="IPR004776">
    <property type="entry name" value="Mem_transp_PIN-like"/>
</dbReference>